<protein>
    <submittedName>
        <fullName evidence="1">Uncharacterized protein</fullName>
    </submittedName>
</protein>
<organism evidence="1 2">
    <name type="scientific">Stephania yunnanensis</name>
    <dbReference type="NCBI Taxonomy" id="152371"/>
    <lineage>
        <taxon>Eukaryota</taxon>
        <taxon>Viridiplantae</taxon>
        <taxon>Streptophyta</taxon>
        <taxon>Embryophyta</taxon>
        <taxon>Tracheophyta</taxon>
        <taxon>Spermatophyta</taxon>
        <taxon>Magnoliopsida</taxon>
        <taxon>Ranunculales</taxon>
        <taxon>Menispermaceae</taxon>
        <taxon>Menispermoideae</taxon>
        <taxon>Cissampelideae</taxon>
        <taxon>Stephania</taxon>
    </lineage>
</organism>
<evidence type="ECO:0000313" key="1">
    <source>
        <dbReference type="EMBL" id="KAK9169753.1"/>
    </source>
</evidence>
<dbReference type="Proteomes" id="UP001420932">
    <property type="component" value="Unassembled WGS sequence"/>
</dbReference>
<accession>A0AAP0LEL9</accession>
<dbReference type="AlphaFoldDB" id="A0AAP0LEL9"/>
<keyword evidence="2" id="KW-1185">Reference proteome</keyword>
<proteinExistence type="predicted"/>
<dbReference type="EMBL" id="JBBNAF010000001">
    <property type="protein sequence ID" value="KAK9169753.1"/>
    <property type="molecule type" value="Genomic_DNA"/>
</dbReference>
<evidence type="ECO:0000313" key="2">
    <source>
        <dbReference type="Proteomes" id="UP001420932"/>
    </source>
</evidence>
<name>A0AAP0LEL9_9MAGN</name>
<comment type="caution">
    <text evidence="1">The sequence shown here is derived from an EMBL/GenBank/DDBJ whole genome shotgun (WGS) entry which is preliminary data.</text>
</comment>
<reference evidence="1 2" key="1">
    <citation type="submission" date="2024-01" db="EMBL/GenBank/DDBJ databases">
        <title>Genome assemblies of Stephania.</title>
        <authorList>
            <person name="Yang L."/>
        </authorList>
    </citation>
    <scope>NUCLEOTIDE SEQUENCE [LARGE SCALE GENOMIC DNA]</scope>
    <source>
        <strain evidence="1">YNDBR</strain>
        <tissue evidence="1">Leaf</tissue>
    </source>
</reference>
<gene>
    <name evidence="1" type="ORF">Syun_001893</name>
</gene>
<sequence length="52" mass="6186">MHKSEEPTPKKNQQFSFNIIQEGKNLNKIQSKNYLHNNQSFPFFLKILGCYL</sequence>